<protein>
    <submittedName>
        <fullName evidence="1">Uncharacterized protein</fullName>
    </submittedName>
</protein>
<evidence type="ECO:0000313" key="2">
    <source>
        <dbReference type="Proteomes" id="UP001642484"/>
    </source>
</evidence>
<proteinExistence type="predicted"/>
<comment type="caution">
    <text evidence="1">The sequence shown here is derived from an EMBL/GenBank/DDBJ whole genome shotgun (WGS) entry which is preliminary data.</text>
</comment>
<accession>A0ABP0NSV9</accession>
<organism evidence="1 2">
    <name type="scientific">Durusdinium trenchii</name>
    <dbReference type="NCBI Taxonomy" id="1381693"/>
    <lineage>
        <taxon>Eukaryota</taxon>
        <taxon>Sar</taxon>
        <taxon>Alveolata</taxon>
        <taxon>Dinophyceae</taxon>
        <taxon>Suessiales</taxon>
        <taxon>Symbiodiniaceae</taxon>
        <taxon>Durusdinium</taxon>
    </lineage>
</organism>
<evidence type="ECO:0000313" key="1">
    <source>
        <dbReference type="EMBL" id="CAK9066870.1"/>
    </source>
</evidence>
<name>A0ABP0NSV9_9DINO</name>
<gene>
    <name evidence="1" type="ORF">CCMP2556_LOCUS32864</name>
</gene>
<dbReference type="Proteomes" id="UP001642484">
    <property type="component" value="Unassembled WGS sequence"/>
</dbReference>
<dbReference type="EMBL" id="CAXAMN010022140">
    <property type="protein sequence ID" value="CAK9066870.1"/>
    <property type="molecule type" value="Genomic_DNA"/>
</dbReference>
<sequence length="126" mass="13940">MSRAGCQLQLKDVNFISCCLCSRSSTKPGASSTEESHPRLLQESQGLEVLGLEEQLWPIDGAAHWCRRLRELREASPADEALRVLEEVKASTGCFLEFIGSGSTLRAVGTPEELAKVEPILEKWLR</sequence>
<keyword evidence="2" id="KW-1185">Reference proteome</keyword>
<reference evidence="1 2" key="1">
    <citation type="submission" date="2024-02" db="EMBL/GenBank/DDBJ databases">
        <authorList>
            <person name="Chen Y."/>
            <person name="Shah S."/>
            <person name="Dougan E. K."/>
            <person name="Thang M."/>
            <person name="Chan C."/>
        </authorList>
    </citation>
    <scope>NUCLEOTIDE SEQUENCE [LARGE SCALE GENOMIC DNA]</scope>
</reference>